<dbReference type="GO" id="GO:0006535">
    <property type="term" value="P:cysteine biosynthetic process from serine"/>
    <property type="evidence" value="ECO:0007669"/>
    <property type="project" value="InterPro"/>
</dbReference>
<dbReference type="AlphaFoldDB" id="A0A2K8ZCM5"/>
<comment type="catalytic activity">
    <reaction evidence="5">
        <text>L-serine + acetyl-CoA = O-acetyl-L-serine + CoA</text>
        <dbReference type="Rhea" id="RHEA:24560"/>
        <dbReference type="ChEBI" id="CHEBI:33384"/>
        <dbReference type="ChEBI" id="CHEBI:57287"/>
        <dbReference type="ChEBI" id="CHEBI:57288"/>
        <dbReference type="ChEBI" id="CHEBI:58340"/>
        <dbReference type="EC" id="2.3.1.30"/>
    </reaction>
</comment>
<reference evidence="6 7" key="1">
    <citation type="submission" date="2017-11" db="EMBL/GenBank/DDBJ databases">
        <title>Taxonomic description and genome sequences of Spirosoma HA7 sp. nov., isolated from pollen microhabitat of Corylus avellana.</title>
        <authorList>
            <person name="Ambika Manirajan B."/>
            <person name="Suarez C."/>
            <person name="Ratering S."/>
            <person name="Geissler-Plaum R."/>
            <person name="Cardinale M."/>
            <person name="Sylvia S."/>
        </authorList>
    </citation>
    <scope>NUCLEOTIDE SEQUENCE [LARGE SCALE GENOMIC DNA]</scope>
    <source>
        <strain evidence="6 7">HA7</strain>
    </source>
</reference>
<dbReference type="InterPro" id="IPR005881">
    <property type="entry name" value="Ser_O-AcTrfase"/>
</dbReference>
<evidence type="ECO:0000256" key="4">
    <source>
        <dbReference type="ARBA" id="ARBA00023315"/>
    </source>
</evidence>
<dbReference type="InterPro" id="IPR045304">
    <property type="entry name" value="LbH_SAT"/>
</dbReference>
<evidence type="ECO:0000313" key="7">
    <source>
        <dbReference type="Proteomes" id="UP000232883"/>
    </source>
</evidence>
<dbReference type="Pfam" id="PF00132">
    <property type="entry name" value="Hexapep"/>
    <property type="match status" value="1"/>
</dbReference>
<comment type="similarity">
    <text evidence="1 5">Belongs to the transferase hexapeptide repeat family.</text>
</comment>
<dbReference type="PROSITE" id="PS00101">
    <property type="entry name" value="HEXAPEP_TRANSFERASES"/>
    <property type="match status" value="1"/>
</dbReference>
<evidence type="ECO:0000313" key="6">
    <source>
        <dbReference type="EMBL" id="AUD07625.1"/>
    </source>
</evidence>
<name>A0A2K8ZCM5_9BACT</name>
<proteinExistence type="inferred from homology"/>
<dbReference type="PIRSF" id="PIRSF000441">
    <property type="entry name" value="CysE"/>
    <property type="match status" value="1"/>
</dbReference>
<dbReference type="KEGG" id="spir:CWM47_37095"/>
<dbReference type="OrthoDB" id="9814490at2"/>
<dbReference type="InterPro" id="IPR001451">
    <property type="entry name" value="Hexapep"/>
</dbReference>
<accession>A0A2K8ZCM5</accession>
<protein>
    <recommendedName>
        <fullName evidence="5">Serine acetyltransferase</fullName>
        <ecNumber evidence="5">2.3.1.30</ecNumber>
    </recommendedName>
</protein>
<dbReference type="InterPro" id="IPR018357">
    <property type="entry name" value="Hexapep_transf_CS"/>
</dbReference>
<dbReference type="EMBL" id="CP025096">
    <property type="protein sequence ID" value="AUD07625.1"/>
    <property type="molecule type" value="Genomic_DNA"/>
</dbReference>
<dbReference type="CDD" id="cd03354">
    <property type="entry name" value="LbH_SAT"/>
    <property type="match status" value="1"/>
</dbReference>
<gene>
    <name evidence="6" type="ORF">CWM47_37095</name>
</gene>
<evidence type="ECO:0000256" key="5">
    <source>
        <dbReference type="PIRNR" id="PIRNR000441"/>
    </source>
</evidence>
<dbReference type="RefSeq" id="WP_100994190.1">
    <property type="nucleotide sequence ID" value="NZ_CP025096.1"/>
</dbReference>
<dbReference type="SUPFAM" id="SSF51161">
    <property type="entry name" value="Trimeric LpxA-like enzymes"/>
    <property type="match status" value="1"/>
</dbReference>
<evidence type="ECO:0000256" key="1">
    <source>
        <dbReference type="ARBA" id="ARBA00007274"/>
    </source>
</evidence>
<evidence type="ECO:0000256" key="2">
    <source>
        <dbReference type="ARBA" id="ARBA00022679"/>
    </source>
</evidence>
<dbReference type="Gene3D" id="2.160.10.10">
    <property type="entry name" value="Hexapeptide repeat proteins"/>
    <property type="match status" value="1"/>
</dbReference>
<dbReference type="InterPro" id="IPR011004">
    <property type="entry name" value="Trimer_LpxA-like_sf"/>
</dbReference>
<dbReference type="GO" id="GO:0005737">
    <property type="term" value="C:cytoplasm"/>
    <property type="evidence" value="ECO:0007669"/>
    <property type="project" value="InterPro"/>
</dbReference>
<dbReference type="GO" id="GO:0009001">
    <property type="term" value="F:serine O-acetyltransferase activity"/>
    <property type="evidence" value="ECO:0007669"/>
    <property type="project" value="UniProtKB-EC"/>
</dbReference>
<dbReference type="EC" id="2.3.1.30" evidence="5"/>
<keyword evidence="7" id="KW-1185">Reference proteome</keyword>
<dbReference type="PANTHER" id="PTHR42811">
    <property type="entry name" value="SERINE ACETYLTRANSFERASE"/>
    <property type="match status" value="1"/>
</dbReference>
<dbReference type="Proteomes" id="UP000232883">
    <property type="component" value="Chromosome"/>
</dbReference>
<organism evidence="6 7">
    <name type="scientific">Spirosoma pollinicola</name>
    <dbReference type="NCBI Taxonomy" id="2057025"/>
    <lineage>
        <taxon>Bacteria</taxon>
        <taxon>Pseudomonadati</taxon>
        <taxon>Bacteroidota</taxon>
        <taxon>Cytophagia</taxon>
        <taxon>Cytophagales</taxon>
        <taxon>Cytophagaceae</taxon>
        <taxon>Spirosoma</taxon>
    </lineage>
</organism>
<keyword evidence="3" id="KW-0677">Repeat</keyword>
<sequence length="163" mass="17460">MSLINEVFFLKSNTKGLLFIVAFRVSAFFSKNFFLKIVGFPIRTVYKISVQWVLGIDISDTTIIGENFNVFHGHGLVINRQTVIGNNVTVRQNTTVGSAKDNGKSPVIGNNVNIGANSVVIGNITIGDNSLIAAGSVVLKDVPSNTVVAGNPAVVIKIMKVNE</sequence>
<keyword evidence="4 5" id="KW-0012">Acyltransferase</keyword>
<evidence type="ECO:0000256" key="3">
    <source>
        <dbReference type="ARBA" id="ARBA00022737"/>
    </source>
</evidence>
<keyword evidence="2 5" id="KW-0808">Transferase</keyword>